<proteinExistence type="predicted"/>
<evidence type="ECO:0000256" key="5">
    <source>
        <dbReference type="ARBA" id="ARBA00023136"/>
    </source>
</evidence>
<keyword evidence="5" id="KW-0472">Membrane</keyword>
<dbReference type="PANTHER" id="PTHR30606">
    <property type="entry name" value="LIPID A BIOSYNTHESIS LAUROYL ACYLTRANSFERASE"/>
    <property type="match status" value="1"/>
</dbReference>
<evidence type="ECO:0000256" key="2">
    <source>
        <dbReference type="ARBA" id="ARBA00022475"/>
    </source>
</evidence>
<evidence type="ECO:0000256" key="3">
    <source>
        <dbReference type="ARBA" id="ARBA00022519"/>
    </source>
</evidence>
<keyword evidence="4 7" id="KW-0808">Transferase</keyword>
<keyword evidence="6" id="KW-0012">Acyltransferase</keyword>
<gene>
    <name evidence="7" type="ORF">CLV82_2031</name>
</gene>
<dbReference type="PIRSF" id="PIRSF026649">
    <property type="entry name" value="MsbB"/>
    <property type="match status" value="1"/>
</dbReference>
<keyword evidence="3" id="KW-0997">Cell inner membrane</keyword>
<evidence type="ECO:0000256" key="6">
    <source>
        <dbReference type="ARBA" id="ARBA00023315"/>
    </source>
</evidence>
<keyword evidence="2" id="KW-1003">Cell membrane</keyword>
<dbReference type="Proteomes" id="UP000295468">
    <property type="component" value="Unassembled WGS sequence"/>
</dbReference>
<evidence type="ECO:0000256" key="4">
    <source>
        <dbReference type="ARBA" id="ARBA00022679"/>
    </source>
</evidence>
<evidence type="ECO:0000313" key="7">
    <source>
        <dbReference type="EMBL" id="TDQ31323.1"/>
    </source>
</evidence>
<organism evidence="7 8">
    <name type="scientific">Zeaxanthinibacter enoshimensis</name>
    <dbReference type="NCBI Taxonomy" id="392009"/>
    <lineage>
        <taxon>Bacteria</taxon>
        <taxon>Pseudomonadati</taxon>
        <taxon>Bacteroidota</taxon>
        <taxon>Flavobacteriia</taxon>
        <taxon>Flavobacteriales</taxon>
        <taxon>Flavobacteriaceae</taxon>
        <taxon>Zeaxanthinibacter</taxon>
    </lineage>
</organism>
<protein>
    <submittedName>
        <fullName evidence="7">KDO2-lipid IV(A) lauroyltransferase</fullName>
    </submittedName>
</protein>
<evidence type="ECO:0000313" key="8">
    <source>
        <dbReference type="Proteomes" id="UP000295468"/>
    </source>
</evidence>
<evidence type="ECO:0000256" key="1">
    <source>
        <dbReference type="ARBA" id="ARBA00004533"/>
    </source>
</evidence>
<sequence length="292" mass="35030">MQLLTYILTYPFLWLLSILPDRLFYTVSDIVYILVYHLVGYRKKVVLNNLRLCFPEKEEEELLRIRKEFYKHMCDMFLEMTRTMNFSQATLEKHYRILNLETLLESEKHKSTLVLTAHYGNWEWSVILNRVIKSKGYAVYQKINNPYFDKLVRDIRSKWGAEPIHQKETVRTIVKNEKEGIRSLYGIVADQSPQKHRAKYWSNFMGHYVPIFTGPEDLARKLDLAVYFARITKVKRGYYTFELVPITLNSKATGEHEITDTFMQMTEERIRTAPAYYLWTHRRWKHRKPAEN</sequence>
<dbReference type="AlphaFoldDB" id="A0A4V3D3T5"/>
<dbReference type="GO" id="GO:0016746">
    <property type="term" value="F:acyltransferase activity"/>
    <property type="evidence" value="ECO:0007669"/>
    <property type="project" value="UniProtKB-KW"/>
</dbReference>
<dbReference type="CDD" id="cd07984">
    <property type="entry name" value="LPLAT_LABLAT-like"/>
    <property type="match status" value="1"/>
</dbReference>
<dbReference type="GO" id="GO:0009247">
    <property type="term" value="P:glycolipid biosynthetic process"/>
    <property type="evidence" value="ECO:0007669"/>
    <property type="project" value="UniProtKB-ARBA"/>
</dbReference>
<comment type="subcellular location">
    <subcellularLocation>
        <location evidence="1">Cell inner membrane</location>
    </subcellularLocation>
</comment>
<reference evidence="7 8" key="1">
    <citation type="submission" date="2019-03" db="EMBL/GenBank/DDBJ databases">
        <title>Genomic Encyclopedia of Archaeal and Bacterial Type Strains, Phase II (KMG-II): from individual species to whole genera.</title>
        <authorList>
            <person name="Goeker M."/>
        </authorList>
    </citation>
    <scope>NUCLEOTIDE SEQUENCE [LARGE SCALE GENOMIC DNA]</scope>
    <source>
        <strain evidence="7 8">DSM 18435</strain>
    </source>
</reference>
<dbReference type="Pfam" id="PF03279">
    <property type="entry name" value="Lip_A_acyltrans"/>
    <property type="match status" value="1"/>
</dbReference>
<accession>A0A4V3D3T5</accession>
<keyword evidence="8" id="KW-1185">Reference proteome</keyword>
<dbReference type="EMBL" id="SNYI01000002">
    <property type="protein sequence ID" value="TDQ31323.1"/>
    <property type="molecule type" value="Genomic_DNA"/>
</dbReference>
<dbReference type="PANTHER" id="PTHR30606:SF10">
    <property type="entry name" value="PHOSPHATIDYLINOSITOL MANNOSIDE ACYLTRANSFERASE"/>
    <property type="match status" value="1"/>
</dbReference>
<name>A0A4V3D3T5_9FLAO</name>
<dbReference type="OrthoDB" id="9801955at2"/>
<comment type="caution">
    <text evidence="7">The sequence shown here is derived from an EMBL/GenBank/DDBJ whole genome shotgun (WGS) entry which is preliminary data.</text>
</comment>
<dbReference type="InterPro" id="IPR004960">
    <property type="entry name" value="LipA_acyltrans"/>
</dbReference>
<dbReference type="GO" id="GO:0005886">
    <property type="term" value="C:plasma membrane"/>
    <property type="evidence" value="ECO:0007669"/>
    <property type="project" value="UniProtKB-SubCell"/>
</dbReference>